<sequence>MKQAPFLKKILTNVEARWGKASAIYRQEGIRDLPESRPFSAIFATKPALLAEIKLASPSAGPLGLRQEAVERAKAYEQNGAAAISVVTEPEFFQGDLELLTEIKKHVRLPILAKDFILYPAQVYAARKAGADALLLIVRLLDLSTLQRLVACCRQVGIEPVLEIFDERDWGLVQQTDGEIILINNRDLFTLEVDLKRSLHLLPFCQGRKVIAASGINTAEDAKVLLSAGADGLLIGTRLMRSQEPGEVIRKILDCRRE</sequence>
<dbReference type="AlphaFoldDB" id="A0A1T4RTS3"/>
<keyword evidence="6" id="KW-0822">Tryptophan biosynthesis</keyword>
<dbReference type="UniPathway" id="UPA00035">
    <property type="reaction ID" value="UER00043"/>
</dbReference>
<dbReference type="GO" id="GO:0004425">
    <property type="term" value="F:indole-3-glycerol-phosphate synthase activity"/>
    <property type="evidence" value="ECO:0007669"/>
    <property type="project" value="UniProtKB-EC"/>
</dbReference>
<evidence type="ECO:0000259" key="9">
    <source>
        <dbReference type="Pfam" id="PF00218"/>
    </source>
</evidence>
<dbReference type="GO" id="GO:0004640">
    <property type="term" value="F:phosphoribosylanthranilate isomerase activity"/>
    <property type="evidence" value="ECO:0007669"/>
    <property type="project" value="TreeGrafter"/>
</dbReference>
<evidence type="ECO:0000256" key="4">
    <source>
        <dbReference type="ARBA" id="ARBA00022605"/>
    </source>
</evidence>
<reference evidence="11" key="1">
    <citation type="submission" date="2017-02" db="EMBL/GenBank/DDBJ databases">
        <authorList>
            <person name="Varghese N."/>
            <person name="Submissions S."/>
        </authorList>
    </citation>
    <scope>NUCLEOTIDE SEQUENCE [LARGE SCALE GENOMIC DNA]</scope>
    <source>
        <strain evidence="11">DSM 16521</strain>
    </source>
</reference>
<evidence type="ECO:0000256" key="3">
    <source>
        <dbReference type="ARBA" id="ARBA00012362"/>
    </source>
</evidence>
<evidence type="ECO:0000313" key="11">
    <source>
        <dbReference type="Proteomes" id="UP000189933"/>
    </source>
</evidence>
<comment type="catalytic activity">
    <reaction evidence="1">
        <text>1-(2-carboxyphenylamino)-1-deoxy-D-ribulose 5-phosphate + H(+) = (1S,2R)-1-C-(indol-3-yl)glycerol 3-phosphate + CO2 + H2O</text>
        <dbReference type="Rhea" id="RHEA:23476"/>
        <dbReference type="ChEBI" id="CHEBI:15377"/>
        <dbReference type="ChEBI" id="CHEBI:15378"/>
        <dbReference type="ChEBI" id="CHEBI:16526"/>
        <dbReference type="ChEBI" id="CHEBI:58613"/>
        <dbReference type="ChEBI" id="CHEBI:58866"/>
        <dbReference type="EC" id="4.1.1.48"/>
    </reaction>
</comment>
<feature type="domain" description="Indole-3-glycerol phosphate synthase" evidence="9">
    <location>
        <begin position="44"/>
        <end position="251"/>
    </location>
</feature>
<keyword evidence="8" id="KW-0456">Lyase</keyword>
<evidence type="ECO:0000256" key="2">
    <source>
        <dbReference type="ARBA" id="ARBA00004696"/>
    </source>
</evidence>
<dbReference type="Proteomes" id="UP000189933">
    <property type="component" value="Unassembled WGS sequence"/>
</dbReference>
<organism evidence="10 11">
    <name type="scientific">Carboxydocella sporoproducens DSM 16521</name>
    <dbReference type="NCBI Taxonomy" id="1121270"/>
    <lineage>
        <taxon>Bacteria</taxon>
        <taxon>Bacillati</taxon>
        <taxon>Bacillota</taxon>
        <taxon>Clostridia</taxon>
        <taxon>Eubacteriales</taxon>
        <taxon>Clostridiales Family XVI. Incertae Sedis</taxon>
        <taxon>Carboxydocella</taxon>
    </lineage>
</organism>
<accession>A0A1T4RTS3</accession>
<dbReference type="InterPro" id="IPR011060">
    <property type="entry name" value="RibuloseP-bd_barrel"/>
</dbReference>
<evidence type="ECO:0000313" key="10">
    <source>
        <dbReference type="EMBL" id="SKA19380.1"/>
    </source>
</evidence>
<gene>
    <name evidence="10" type="ORF">SAMN02745885_02267</name>
</gene>
<dbReference type="Pfam" id="PF00218">
    <property type="entry name" value="IGPS"/>
    <property type="match status" value="1"/>
</dbReference>
<evidence type="ECO:0000256" key="8">
    <source>
        <dbReference type="ARBA" id="ARBA00023239"/>
    </source>
</evidence>
<dbReference type="InterPro" id="IPR045186">
    <property type="entry name" value="Indole-3-glycerol_P_synth"/>
</dbReference>
<dbReference type="InterPro" id="IPR013785">
    <property type="entry name" value="Aldolase_TIM"/>
</dbReference>
<dbReference type="InterPro" id="IPR013798">
    <property type="entry name" value="Indole-3-glycerol_P_synth_dom"/>
</dbReference>
<evidence type="ECO:0000256" key="6">
    <source>
        <dbReference type="ARBA" id="ARBA00022822"/>
    </source>
</evidence>
<comment type="pathway">
    <text evidence="2">Amino-acid biosynthesis; L-tryptophan biosynthesis; L-tryptophan from chorismate: step 4/5.</text>
</comment>
<protein>
    <recommendedName>
        <fullName evidence="3">indole-3-glycerol-phosphate synthase</fullName>
        <ecNumber evidence="3">4.1.1.48</ecNumber>
    </recommendedName>
</protein>
<dbReference type="Gene3D" id="3.20.20.70">
    <property type="entry name" value="Aldolase class I"/>
    <property type="match status" value="1"/>
</dbReference>
<dbReference type="OrthoDB" id="9804217at2"/>
<dbReference type="PANTHER" id="PTHR22854:SF2">
    <property type="entry name" value="INDOLE-3-GLYCEROL-PHOSPHATE SYNTHASE"/>
    <property type="match status" value="1"/>
</dbReference>
<keyword evidence="11" id="KW-1185">Reference proteome</keyword>
<evidence type="ECO:0000256" key="1">
    <source>
        <dbReference type="ARBA" id="ARBA00001633"/>
    </source>
</evidence>
<dbReference type="SUPFAM" id="SSF51366">
    <property type="entry name" value="Ribulose-phoshate binding barrel"/>
    <property type="match status" value="1"/>
</dbReference>
<proteinExistence type="predicted"/>
<name>A0A1T4RTS3_9FIRM</name>
<dbReference type="RefSeq" id="WP_078666271.1">
    <property type="nucleotide sequence ID" value="NZ_FUXM01000035.1"/>
</dbReference>
<dbReference type="EC" id="4.1.1.48" evidence="3"/>
<evidence type="ECO:0000256" key="5">
    <source>
        <dbReference type="ARBA" id="ARBA00022793"/>
    </source>
</evidence>
<keyword evidence="4" id="KW-0028">Amino-acid biosynthesis</keyword>
<dbReference type="PANTHER" id="PTHR22854">
    <property type="entry name" value="TRYPTOPHAN BIOSYNTHESIS PROTEIN"/>
    <property type="match status" value="1"/>
</dbReference>
<keyword evidence="5" id="KW-0210">Decarboxylase</keyword>
<keyword evidence="7" id="KW-0057">Aromatic amino acid biosynthesis</keyword>
<dbReference type="GO" id="GO:0000162">
    <property type="term" value="P:L-tryptophan biosynthetic process"/>
    <property type="evidence" value="ECO:0007669"/>
    <property type="project" value="UniProtKB-UniPathway"/>
</dbReference>
<evidence type="ECO:0000256" key="7">
    <source>
        <dbReference type="ARBA" id="ARBA00023141"/>
    </source>
</evidence>
<dbReference type="EMBL" id="FUXM01000035">
    <property type="protein sequence ID" value="SKA19380.1"/>
    <property type="molecule type" value="Genomic_DNA"/>
</dbReference>
<dbReference type="CDD" id="cd00331">
    <property type="entry name" value="IGPS"/>
    <property type="match status" value="1"/>
</dbReference>